<evidence type="ECO:0000313" key="2">
    <source>
        <dbReference type="EMBL" id="PQB04670.1"/>
    </source>
</evidence>
<organism evidence="2 3">
    <name type="scientific">Aureitalea marina</name>
    <dbReference type="NCBI Taxonomy" id="930804"/>
    <lineage>
        <taxon>Bacteria</taxon>
        <taxon>Pseudomonadati</taxon>
        <taxon>Bacteroidota</taxon>
        <taxon>Flavobacteriia</taxon>
        <taxon>Flavobacteriales</taxon>
        <taxon>Flavobacteriaceae</taxon>
        <taxon>Aureitalea</taxon>
    </lineage>
</organism>
<feature type="chain" id="PRO_5015567072" description="DUF2946 domain-containing protein" evidence="1">
    <location>
        <begin position="28"/>
        <end position="101"/>
    </location>
</feature>
<evidence type="ECO:0000313" key="3">
    <source>
        <dbReference type="Proteomes" id="UP000239800"/>
    </source>
</evidence>
<sequence length="101" mass="11405">MHNKYRKRIGLISLLLFLFLRVGNVHAFSHWSDDQNSPHCELCDMLSFAEELTPALGSEETTISDQPALLTVDKDPITGYTEPLFCFVSPKYILNKPPPAL</sequence>
<dbReference type="Proteomes" id="UP000239800">
    <property type="component" value="Unassembled WGS sequence"/>
</dbReference>
<reference evidence="2 3" key="1">
    <citation type="submission" date="2016-11" db="EMBL/GenBank/DDBJ databases">
        <title>Trade-off between light-utilization and light-protection in marine flavobacteria.</title>
        <authorList>
            <person name="Kumagai Y."/>
        </authorList>
    </citation>
    <scope>NUCLEOTIDE SEQUENCE [LARGE SCALE GENOMIC DNA]</scope>
    <source>
        <strain evidence="2 3">NBRC 107741</strain>
    </source>
</reference>
<accession>A0A2S7KPY2</accession>
<comment type="caution">
    <text evidence="2">The sequence shown here is derived from an EMBL/GenBank/DDBJ whole genome shotgun (WGS) entry which is preliminary data.</text>
</comment>
<gene>
    <name evidence="2" type="ORF">BST85_07005</name>
</gene>
<keyword evidence="1" id="KW-0732">Signal</keyword>
<dbReference type="EMBL" id="MQUB01000001">
    <property type="protein sequence ID" value="PQB04670.1"/>
    <property type="molecule type" value="Genomic_DNA"/>
</dbReference>
<protein>
    <recommendedName>
        <fullName evidence="4">DUF2946 domain-containing protein</fullName>
    </recommendedName>
</protein>
<evidence type="ECO:0000256" key="1">
    <source>
        <dbReference type="SAM" id="SignalP"/>
    </source>
</evidence>
<proteinExistence type="predicted"/>
<feature type="signal peptide" evidence="1">
    <location>
        <begin position="1"/>
        <end position="27"/>
    </location>
</feature>
<keyword evidence="3" id="KW-1185">Reference proteome</keyword>
<dbReference type="AlphaFoldDB" id="A0A2S7KPY2"/>
<name>A0A2S7KPY2_9FLAO</name>
<evidence type="ECO:0008006" key="4">
    <source>
        <dbReference type="Google" id="ProtNLM"/>
    </source>
</evidence>